<dbReference type="SUPFAM" id="SSF51905">
    <property type="entry name" value="FAD/NAD(P)-binding domain"/>
    <property type="match status" value="2"/>
</dbReference>
<dbReference type="Pfam" id="PF13738">
    <property type="entry name" value="Pyr_redox_3"/>
    <property type="match status" value="1"/>
</dbReference>
<dbReference type="OrthoDB" id="9808049at2"/>
<protein>
    <submittedName>
        <fullName evidence="2">Putative flavoprotein involved in K+ transport</fullName>
    </submittedName>
</protein>
<dbReference type="AlphaFoldDB" id="A0A1G8NM30"/>
<dbReference type="PRINTS" id="PR00368">
    <property type="entry name" value="FADPNR"/>
</dbReference>
<dbReference type="GO" id="GO:0004497">
    <property type="term" value="F:monooxygenase activity"/>
    <property type="evidence" value="ECO:0007669"/>
    <property type="project" value="TreeGrafter"/>
</dbReference>
<gene>
    <name evidence="2" type="ORF">SAMN05444695_111109</name>
</gene>
<dbReference type="PANTHER" id="PTHR43539:SF78">
    <property type="entry name" value="FLAVIN-CONTAINING MONOOXYGENASE"/>
    <property type="match status" value="1"/>
</dbReference>
<keyword evidence="3" id="KW-1185">Reference proteome</keyword>
<dbReference type="GO" id="GO:0050660">
    <property type="term" value="F:flavin adenine dinucleotide binding"/>
    <property type="evidence" value="ECO:0007669"/>
    <property type="project" value="TreeGrafter"/>
</dbReference>
<proteinExistence type="predicted"/>
<dbReference type="InterPro" id="IPR050982">
    <property type="entry name" value="Auxin_biosynth/cation_transpt"/>
</dbReference>
<organism evidence="2 3">
    <name type="scientific">Rhodococcus triatomae</name>
    <dbReference type="NCBI Taxonomy" id="300028"/>
    <lineage>
        <taxon>Bacteria</taxon>
        <taxon>Bacillati</taxon>
        <taxon>Actinomycetota</taxon>
        <taxon>Actinomycetes</taxon>
        <taxon>Mycobacteriales</taxon>
        <taxon>Nocardiaceae</taxon>
        <taxon>Rhodococcus</taxon>
    </lineage>
</organism>
<dbReference type="Gene3D" id="3.50.50.60">
    <property type="entry name" value="FAD/NAD(P)-binding domain"/>
    <property type="match status" value="1"/>
</dbReference>
<dbReference type="PRINTS" id="PR00469">
    <property type="entry name" value="PNDRDTASEII"/>
</dbReference>
<keyword evidence="1" id="KW-0560">Oxidoreductase</keyword>
<dbReference type="Proteomes" id="UP000183263">
    <property type="component" value="Unassembled WGS sequence"/>
</dbReference>
<reference evidence="2 3" key="1">
    <citation type="submission" date="2016-10" db="EMBL/GenBank/DDBJ databases">
        <authorList>
            <person name="de Groot N.N."/>
        </authorList>
    </citation>
    <scope>NUCLEOTIDE SEQUENCE [LARGE SCALE GENOMIC DNA]</scope>
    <source>
        <strain evidence="2 3">DSM 44892</strain>
    </source>
</reference>
<evidence type="ECO:0000313" key="3">
    <source>
        <dbReference type="Proteomes" id="UP000183263"/>
    </source>
</evidence>
<dbReference type="InterPro" id="IPR036188">
    <property type="entry name" value="FAD/NAD-bd_sf"/>
</dbReference>
<accession>A0A1G8NM30</accession>
<evidence type="ECO:0000256" key="1">
    <source>
        <dbReference type="ARBA" id="ARBA00023002"/>
    </source>
</evidence>
<evidence type="ECO:0000313" key="2">
    <source>
        <dbReference type="EMBL" id="SDI81254.1"/>
    </source>
</evidence>
<sequence length="358" mass="38089">MTDYDALVIGGGQSGLAAAHALSTRGLRTGLLEAGDEPVGAWPHYYDSLTLFSPAKYSALPGLAFPGDPDRYPRRDEVIEYLRRYAAGLDVDIVTGSRVETVTCERGVYTAHTAVGGSVTAPILIAATGYLGSPNIPPLPGLDTFGGTVLHTGDYRDPAALTGQNVVVVGAGNSAVQIATELAEVATVTLASRRPPKFLPQRIFGRDVHFWLTVTGVDRAPLGPWLPASPTQQVLDTGRYRRALASGNPQPRPLFTGLDDRRVFWPDGAATTADTVLLGTGYRPHLPYLTGLGALDETGRPRHRQGLSTTHLGLGYVGLEWQRSLSSASLRGVGRDAGRVADRVVAAARSRRALPIRP</sequence>
<name>A0A1G8NM30_9NOCA</name>
<dbReference type="EMBL" id="FNDN01000011">
    <property type="protein sequence ID" value="SDI81254.1"/>
    <property type="molecule type" value="Genomic_DNA"/>
</dbReference>
<dbReference type="RefSeq" id="WP_072738935.1">
    <property type="nucleotide sequence ID" value="NZ_CP048813.1"/>
</dbReference>
<dbReference type="PANTHER" id="PTHR43539">
    <property type="entry name" value="FLAVIN-BINDING MONOOXYGENASE-LIKE PROTEIN (AFU_ORTHOLOGUE AFUA_4G09220)"/>
    <property type="match status" value="1"/>
</dbReference>